<gene>
    <name evidence="8" type="ORF">BLA29_001863</name>
</gene>
<dbReference type="InterPro" id="IPR008952">
    <property type="entry name" value="Tetraspanin_EC2_sf"/>
</dbReference>
<keyword evidence="9" id="KW-1185">Reference proteome</keyword>
<dbReference type="Pfam" id="PF00335">
    <property type="entry name" value="Tetraspanin"/>
    <property type="match status" value="1"/>
</dbReference>
<dbReference type="Gene3D" id="1.10.1450.10">
    <property type="entry name" value="Tetraspanin"/>
    <property type="match status" value="1"/>
</dbReference>
<feature type="transmembrane region" description="Helical" evidence="7">
    <location>
        <begin position="58"/>
        <end position="82"/>
    </location>
</feature>
<comment type="similarity">
    <text evidence="2 7">Belongs to the tetraspanin (TM4SF) family.</text>
</comment>
<feature type="disulfide bond" evidence="6">
    <location>
        <begin position="152"/>
        <end position="185"/>
    </location>
</feature>
<sequence>MGATHHENLLPLKMGVYATNFMLWSLGVTLMAVCIWIRSDSALWAYGDNMDIYRYYQATYICLAISAVILVLSFLGCLGAAHEFKYLMLFYCVMSGILIILEIAAAVLVWRIPGGDALQYHLGDEFKWHMEQRLYNTKSRQFLDLIQLKLECCGAQTMLDYRKMFQDIPASCNSPRTNNINIRSCAEMLRRYLEKRGGAVGGIVCSLILVEFGSLLFSFLLLRQSEEYKNDIKQYGYR</sequence>
<dbReference type="Proteomes" id="UP000194236">
    <property type="component" value="Unassembled WGS sequence"/>
</dbReference>
<dbReference type="OrthoDB" id="10051670at2759"/>
<evidence type="ECO:0000313" key="8">
    <source>
        <dbReference type="EMBL" id="OTF77346.1"/>
    </source>
</evidence>
<proteinExistence type="inferred from homology"/>
<dbReference type="EMBL" id="MUJZ01033060">
    <property type="protein sequence ID" value="OTF77346.1"/>
    <property type="molecule type" value="Genomic_DNA"/>
</dbReference>
<feature type="disulfide bond" evidence="6">
    <location>
        <begin position="153"/>
        <end position="172"/>
    </location>
</feature>
<evidence type="ECO:0000256" key="7">
    <source>
        <dbReference type="RuleBase" id="RU361218"/>
    </source>
</evidence>
<dbReference type="GO" id="GO:0005886">
    <property type="term" value="C:plasma membrane"/>
    <property type="evidence" value="ECO:0007669"/>
    <property type="project" value="TreeGrafter"/>
</dbReference>
<keyword evidence="5 7" id="KW-0472">Membrane</keyword>
<dbReference type="InterPro" id="IPR018499">
    <property type="entry name" value="Tetraspanin/Peripherin"/>
</dbReference>
<dbReference type="InterPro" id="IPR000301">
    <property type="entry name" value="Tetraspanin_animals"/>
</dbReference>
<keyword evidence="3 7" id="KW-0812">Transmembrane</keyword>
<evidence type="ECO:0000256" key="5">
    <source>
        <dbReference type="ARBA" id="ARBA00023136"/>
    </source>
</evidence>
<name>A0A1Y3BCR5_EURMA</name>
<organism evidence="8 9">
    <name type="scientific">Euroglyphus maynei</name>
    <name type="common">Mayne's house dust mite</name>
    <dbReference type="NCBI Taxonomy" id="6958"/>
    <lineage>
        <taxon>Eukaryota</taxon>
        <taxon>Metazoa</taxon>
        <taxon>Ecdysozoa</taxon>
        <taxon>Arthropoda</taxon>
        <taxon>Chelicerata</taxon>
        <taxon>Arachnida</taxon>
        <taxon>Acari</taxon>
        <taxon>Acariformes</taxon>
        <taxon>Sarcoptiformes</taxon>
        <taxon>Astigmata</taxon>
        <taxon>Psoroptidia</taxon>
        <taxon>Analgoidea</taxon>
        <taxon>Pyroglyphidae</taxon>
        <taxon>Pyroglyphinae</taxon>
        <taxon>Euroglyphus</taxon>
    </lineage>
</organism>
<feature type="transmembrane region" description="Helical" evidence="7">
    <location>
        <begin position="198"/>
        <end position="222"/>
    </location>
</feature>
<comment type="caution">
    <text evidence="8">The sequence shown here is derived from an EMBL/GenBank/DDBJ whole genome shotgun (WGS) entry which is preliminary data.</text>
</comment>
<evidence type="ECO:0000256" key="6">
    <source>
        <dbReference type="PIRSR" id="PIRSR002419-1"/>
    </source>
</evidence>
<dbReference type="SUPFAM" id="SSF48652">
    <property type="entry name" value="Tetraspanin"/>
    <property type="match status" value="1"/>
</dbReference>
<evidence type="ECO:0000256" key="4">
    <source>
        <dbReference type="ARBA" id="ARBA00022989"/>
    </source>
</evidence>
<dbReference type="CDD" id="cd03127">
    <property type="entry name" value="tetraspanin_LEL"/>
    <property type="match status" value="1"/>
</dbReference>
<evidence type="ECO:0000256" key="2">
    <source>
        <dbReference type="ARBA" id="ARBA00006840"/>
    </source>
</evidence>
<dbReference type="PANTHER" id="PTHR19282:SF551">
    <property type="entry name" value="RE08073P-RELATED"/>
    <property type="match status" value="1"/>
</dbReference>
<keyword evidence="6" id="KW-1015">Disulfide bond</keyword>
<dbReference type="PRINTS" id="PR00259">
    <property type="entry name" value="TMFOUR"/>
</dbReference>
<evidence type="ECO:0000256" key="3">
    <source>
        <dbReference type="ARBA" id="ARBA00022692"/>
    </source>
</evidence>
<comment type="subcellular location">
    <subcellularLocation>
        <location evidence="1 7">Membrane</location>
        <topology evidence="1 7">Multi-pass membrane protein</topology>
    </subcellularLocation>
</comment>
<feature type="transmembrane region" description="Helical" evidence="7">
    <location>
        <begin position="16"/>
        <end position="37"/>
    </location>
</feature>
<dbReference type="PIRSF" id="PIRSF002419">
    <property type="entry name" value="Tetraspanin"/>
    <property type="match status" value="1"/>
</dbReference>
<feature type="transmembrane region" description="Helical" evidence="7">
    <location>
        <begin position="88"/>
        <end position="110"/>
    </location>
</feature>
<dbReference type="PANTHER" id="PTHR19282">
    <property type="entry name" value="TETRASPANIN"/>
    <property type="match status" value="1"/>
</dbReference>
<keyword evidence="4 7" id="KW-1133">Transmembrane helix</keyword>
<dbReference type="AlphaFoldDB" id="A0A1Y3BCR5"/>
<reference evidence="8 9" key="1">
    <citation type="submission" date="2017-03" db="EMBL/GenBank/DDBJ databases">
        <title>Genome Survey of Euroglyphus maynei.</title>
        <authorList>
            <person name="Arlian L.G."/>
            <person name="Morgan M.S."/>
            <person name="Rider S.D."/>
        </authorList>
    </citation>
    <scope>NUCLEOTIDE SEQUENCE [LARGE SCALE GENOMIC DNA]</scope>
    <source>
        <strain evidence="8">Arlian Lab</strain>
        <tissue evidence="8">Whole body</tissue>
    </source>
</reference>
<accession>A0A1Y3BCR5</accession>
<evidence type="ECO:0000313" key="9">
    <source>
        <dbReference type="Proteomes" id="UP000194236"/>
    </source>
</evidence>
<evidence type="ECO:0000256" key="1">
    <source>
        <dbReference type="ARBA" id="ARBA00004141"/>
    </source>
</evidence>
<protein>
    <recommendedName>
        <fullName evidence="7">Tetraspanin</fullName>
    </recommendedName>
</protein>